<comment type="caution">
    <text evidence="1">The sequence shown here is derived from an EMBL/GenBank/DDBJ whole genome shotgun (WGS) entry which is preliminary data.</text>
</comment>
<dbReference type="Pfam" id="PF19799">
    <property type="entry name" value="DUF6282"/>
    <property type="match status" value="1"/>
</dbReference>
<sequence length="298" mass="32200">MTAAPSPAVDAVLDGLVDPHCHSGPSPMPREFDHAGGARDGWERLRMRAMVAKCHHHNTQLDVLAQQALLADIPTEVIGAVALNSTVGGLNLAQAQLCLGLGGKVVYLPTVSSGRHIDCHAENLGFPTPTVQLTAERVEVVRDGNVVDELVPIFDLIAEHDAVLNGGHLHPDDIAACFALARERGVRRFAVSHPDFVIGADPAQCARFVSEGALIEHEMHMYDPGARMRWPVTQLMEWISALGPEHTLLGSDLGQAGFPRPVDAFRRVAAALLDLGLEEKDLRRIVHDNPRELLGISD</sequence>
<protein>
    <submittedName>
        <fullName evidence="1">DUF6282 family protein</fullName>
    </submittedName>
</protein>
<dbReference type="Gene3D" id="3.20.20.140">
    <property type="entry name" value="Metal-dependent hydrolases"/>
    <property type="match status" value="1"/>
</dbReference>
<dbReference type="EMBL" id="JBEDNQ010000012">
    <property type="protein sequence ID" value="MEQ3553861.1"/>
    <property type="molecule type" value="Genomic_DNA"/>
</dbReference>
<dbReference type="SUPFAM" id="SSF51556">
    <property type="entry name" value="Metallo-dependent hydrolases"/>
    <property type="match status" value="1"/>
</dbReference>
<keyword evidence="2" id="KW-1185">Reference proteome</keyword>
<accession>A0ABV1KHC8</accession>
<proteinExistence type="predicted"/>
<dbReference type="Proteomes" id="UP001494902">
    <property type="component" value="Unassembled WGS sequence"/>
</dbReference>
<evidence type="ECO:0000313" key="2">
    <source>
        <dbReference type="Proteomes" id="UP001494902"/>
    </source>
</evidence>
<dbReference type="InterPro" id="IPR032466">
    <property type="entry name" value="Metal_Hydrolase"/>
</dbReference>
<dbReference type="RefSeq" id="WP_349300935.1">
    <property type="nucleotide sequence ID" value="NZ_JBEDNQ010000012.1"/>
</dbReference>
<reference evidence="1 2" key="1">
    <citation type="submission" date="2024-03" db="EMBL/GenBank/DDBJ databases">
        <title>Draft genome sequence of Pseudonocardia nematodicida JCM 31783.</title>
        <authorList>
            <person name="Butdee W."/>
            <person name="Duangmal K."/>
        </authorList>
    </citation>
    <scope>NUCLEOTIDE SEQUENCE [LARGE SCALE GENOMIC DNA]</scope>
    <source>
        <strain evidence="1 2">JCM 31783</strain>
    </source>
</reference>
<organism evidence="1 2">
    <name type="scientific">Pseudonocardia nematodicida</name>
    <dbReference type="NCBI Taxonomy" id="1206997"/>
    <lineage>
        <taxon>Bacteria</taxon>
        <taxon>Bacillati</taxon>
        <taxon>Actinomycetota</taxon>
        <taxon>Actinomycetes</taxon>
        <taxon>Pseudonocardiales</taxon>
        <taxon>Pseudonocardiaceae</taxon>
        <taxon>Pseudonocardia</taxon>
    </lineage>
</organism>
<name>A0ABV1KHC8_9PSEU</name>
<dbReference type="InterPro" id="IPR046249">
    <property type="entry name" value="DUF6282"/>
</dbReference>
<evidence type="ECO:0000313" key="1">
    <source>
        <dbReference type="EMBL" id="MEQ3553861.1"/>
    </source>
</evidence>
<gene>
    <name evidence="1" type="ORF">WIS52_25580</name>
</gene>